<keyword evidence="1 3" id="KW-0436">Ligase</keyword>
<organism evidence="3 4">
    <name type="scientific">Ephemeroptericola cinctiostellae</name>
    <dbReference type="NCBI Taxonomy" id="2268024"/>
    <lineage>
        <taxon>Bacteria</taxon>
        <taxon>Pseudomonadati</taxon>
        <taxon>Pseudomonadota</taxon>
        <taxon>Betaproteobacteria</taxon>
        <taxon>Burkholderiales</taxon>
        <taxon>Burkholderiaceae</taxon>
        <taxon>Ephemeroptericola</taxon>
    </lineage>
</organism>
<dbReference type="Gene3D" id="3.30.930.10">
    <property type="entry name" value="Bira Bifunctional Protein, Domain 2"/>
    <property type="match status" value="1"/>
</dbReference>
<accession>A0A345D7U7</accession>
<dbReference type="Proteomes" id="UP000252182">
    <property type="component" value="Chromosome"/>
</dbReference>
<dbReference type="KEGG" id="hyf:DTO96_100142"/>
<evidence type="ECO:0000313" key="3">
    <source>
        <dbReference type="EMBL" id="AXF84435.1"/>
    </source>
</evidence>
<dbReference type="Pfam" id="PF03099">
    <property type="entry name" value="BPL_LplA_LipB"/>
    <property type="match status" value="1"/>
</dbReference>
<dbReference type="NCBIfam" id="TIGR00121">
    <property type="entry name" value="birA_ligase"/>
    <property type="match status" value="1"/>
</dbReference>
<dbReference type="AlphaFoldDB" id="A0A345D7U7"/>
<evidence type="ECO:0000313" key="4">
    <source>
        <dbReference type="Proteomes" id="UP000252182"/>
    </source>
</evidence>
<keyword evidence="4" id="KW-1185">Reference proteome</keyword>
<dbReference type="CDD" id="cd16442">
    <property type="entry name" value="BPL"/>
    <property type="match status" value="1"/>
</dbReference>
<dbReference type="OrthoDB" id="9807064at2"/>
<dbReference type="SUPFAM" id="SSF55681">
    <property type="entry name" value="Class II aaRS and biotin synthetases"/>
    <property type="match status" value="1"/>
</dbReference>
<dbReference type="InterPro" id="IPR004143">
    <property type="entry name" value="BPL_LPL_catalytic"/>
</dbReference>
<name>A0A345D7U7_9BURK</name>
<dbReference type="EC" id="6.3.4.15" evidence="3"/>
<proteinExistence type="predicted"/>
<sequence length="281" mass="30920">MHNVAQIPPIQLSALQKWWSTHSQASLALHIKYTPQCDSTNVQLCHSPHQHNTLLVAEHQTHGRGQFERAWVSGTGDLMFSLGLLLSPALIPALSLRVGVALAQVCAVHDWHVQLKWPNDVIATHPDTGQRGKLVGILVQNQSADDGEHAWVVIGVGVNIGTRLLPSTSDASAFPPIGLAQLDETWIQPTAHQREELIMQIVDTILVHIETASTAPHEQLAQTWNSHDLWYDQRLTMTEPSGQHHIGVGCGVNTDGAYQMSINGEIRSFYSGQLRPITERA</sequence>
<dbReference type="EMBL" id="CP031124">
    <property type="protein sequence ID" value="AXF84435.1"/>
    <property type="molecule type" value="Genomic_DNA"/>
</dbReference>
<protein>
    <submittedName>
        <fullName evidence="3">Bifunctional ligase/repressor BirA</fullName>
        <ecNumber evidence="3">6.3.4.15</ecNumber>
    </submittedName>
</protein>
<feature type="domain" description="BPL/LPL catalytic" evidence="2">
    <location>
        <begin position="42"/>
        <end position="159"/>
    </location>
</feature>
<dbReference type="InterPro" id="IPR004408">
    <property type="entry name" value="Biotin_CoA_COase_ligase"/>
</dbReference>
<dbReference type="GO" id="GO:0005737">
    <property type="term" value="C:cytoplasm"/>
    <property type="evidence" value="ECO:0007669"/>
    <property type="project" value="TreeGrafter"/>
</dbReference>
<dbReference type="PANTHER" id="PTHR12835:SF5">
    <property type="entry name" value="BIOTIN--PROTEIN LIGASE"/>
    <property type="match status" value="1"/>
</dbReference>
<gene>
    <name evidence="3" type="primary">birA</name>
    <name evidence="3" type="ORF">DTO96_100142</name>
</gene>
<dbReference type="GO" id="GO:0004077">
    <property type="term" value="F:biotin--[biotin carboxyl-carrier protein] ligase activity"/>
    <property type="evidence" value="ECO:0007669"/>
    <property type="project" value="UniProtKB-EC"/>
</dbReference>
<dbReference type="RefSeq" id="WP_114561740.1">
    <property type="nucleotide sequence ID" value="NZ_CP031124.1"/>
</dbReference>
<reference evidence="4" key="1">
    <citation type="submission" date="2018-07" db="EMBL/GenBank/DDBJ databases">
        <authorList>
            <person name="Kim H."/>
        </authorList>
    </citation>
    <scope>NUCLEOTIDE SEQUENCE [LARGE SCALE GENOMIC DNA]</scope>
    <source>
        <strain evidence="4">F02</strain>
    </source>
</reference>
<dbReference type="InterPro" id="IPR045864">
    <property type="entry name" value="aa-tRNA-synth_II/BPL/LPL"/>
</dbReference>
<evidence type="ECO:0000256" key="1">
    <source>
        <dbReference type="ARBA" id="ARBA00022598"/>
    </source>
</evidence>
<dbReference type="PANTHER" id="PTHR12835">
    <property type="entry name" value="BIOTIN PROTEIN LIGASE"/>
    <property type="match status" value="1"/>
</dbReference>
<evidence type="ECO:0000259" key="2">
    <source>
        <dbReference type="Pfam" id="PF03099"/>
    </source>
</evidence>